<comment type="cofactor">
    <cofactor evidence="6">
        <name>a divalent metal cation</name>
        <dbReference type="ChEBI" id="CHEBI:60240"/>
    </cofactor>
    <text evidence="6">Binds 2 divalent metal cations per subunit. Site 1 may preferentially bind zinc ions, while site 2 has a preference for magnesium and/or manganese ions.</text>
</comment>
<dbReference type="GO" id="GO:0046872">
    <property type="term" value="F:metal ion binding"/>
    <property type="evidence" value="ECO:0007669"/>
    <property type="project" value="UniProtKB-KW"/>
</dbReference>
<evidence type="ECO:0000256" key="1">
    <source>
        <dbReference type="ARBA" id="ARBA00022723"/>
    </source>
</evidence>
<dbReference type="Gene3D" id="1.10.1300.10">
    <property type="entry name" value="3'5'-cyclic nucleotide phosphodiesterase, catalytic domain"/>
    <property type="match status" value="1"/>
</dbReference>
<reference evidence="9 10" key="1">
    <citation type="journal article" date="2024" name="Nat. Commun.">
        <title>Phylogenomics reveals the evolutionary origins of lichenization in chlorophyte algae.</title>
        <authorList>
            <person name="Puginier C."/>
            <person name="Libourel C."/>
            <person name="Otte J."/>
            <person name="Skaloud P."/>
            <person name="Haon M."/>
            <person name="Grisel S."/>
            <person name="Petersen M."/>
            <person name="Berrin J.G."/>
            <person name="Delaux P.M."/>
            <person name="Dal Grande F."/>
            <person name="Keller J."/>
        </authorList>
    </citation>
    <scope>NUCLEOTIDE SEQUENCE [LARGE SCALE GENOMIC DNA]</scope>
    <source>
        <strain evidence="9 10">SAG 2036</strain>
    </source>
</reference>
<dbReference type="GO" id="GO:0004114">
    <property type="term" value="F:3',5'-cyclic-nucleotide phosphodiesterase activity"/>
    <property type="evidence" value="ECO:0007669"/>
    <property type="project" value="InterPro"/>
</dbReference>
<organism evidence="9 10">
    <name type="scientific">Symbiochloris irregularis</name>
    <dbReference type="NCBI Taxonomy" id="706552"/>
    <lineage>
        <taxon>Eukaryota</taxon>
        <taxon>Viridiplantae</taxon>
        <taxon>Chlorophyta</taxon>
        <taxon>core chlorophytes</taxon>
        <taxon>Trebouxiophyceae</taxon>
        <taxon>Trebouxiales</taxon>
        <taxon>Trebouxiaceae</taxon>
        <taxon>Symbiochloris</taxon>
    </lineage>
</organism>
<dbReference type="SUPFAM" id="SSF109604">
    <property type="entry name" value="HD-domain/PDEase-like"/>
    <property type="match status" value="1"/>
</dbReference>
<dbReference type="InterPro" id="IPR002073">
    <property type="entry name" value="PDEase_catalytic_dom"/>
</dbReference>
<dbReference type="PANTHER" id="PTHR11347">
    <property type="entry name" value="CYCLIC NUCLEOTIDE PHOSPHODIESTERASE"/>
    <property type="match status" value="1"/>
</dbReference>
<evidence type="ECO:0000259" key="8">
    <source>
        <dbReference type="PROSITE" id="PS51845"/>
    </source>
</evidence>
<evidence type="ECO:0000256" key="3">
    <source>
        <dbReference type="PIRSR" id="PIRSR623088-1"/>
    </source>
</evidence>
<feature type="binding site" evidence="5">
    <location>
        <position position="188"/>
    </location>
    <ligand>
        <name>Zn(2+)</name>
        <dbReference type="ChEBI" id="CHEBI:29105"/>
        <label>1</label>
    </ligand>
</feature>
<dbReference type="EC" id="3.1.4.-" evidence="6"/>
<dbReference type="Pfam" id="PF00233">
    <property type="entry name" value="PDEase_I"/>
    <property type="match status" value="1"/>
</dbReference>
<evidence type="ECO:0000256" key="2">
    <source>
        <dbReference type="ARBA" id="ARBA00022801"/>
    </source>
</evidence>
<feature type="region of interest" description="Disordered" evidence="7">
    <location>
        <begin position="432"/>
        <end position="451"/>
    </location>
</feature>
<name>A0AAW1Q058_9CHLO</name>
<evidence type="ECO:0000313" key="9">
    <source>
        <dbReference type="EMBL" id="KAK9815046.1"/>
    </source>
</evidence>
<feature type="binding site" evidence="5">
    <location>
        <position position="225"/>
    </location>
    <ligand>
        <name>Zn(2+)</name>
        <dbReference type="ChEBI" id="CHEBI:29105"/>
        <label>1</label>
    </ligand>
</feature>
<protein>
    <recommendedName>
        <fullName evidence="6">Phosphodiesterase</fullName>
        <ecNumber evidence="6">3.1.4.-</ecNumber>
    </recommendedName>
</protein>
<evidence type="ECO:0000256" key="7">
    <source>
        <dbReference type="SAM" id="MobiDB-lite"/>
    </source>
</evidence>
<feature type="binding site" evidence="4">
    <location>
        <position position="389"/>
    </location>
    <ligand>
        <name>AMP</name>
        <dbReference type="ChEBI" id="CHEBI:456215"/>
    </ligand>
</feature>
<keyword evidence="1 5" id="KW-0479">Metal-binding</keyword>
<dbReference type="CDD" id="cd00077">
    <property type="entry name" value="HDc"/>
    <property type="match status" value="1"/>
</dbReference>
<dbReference type="PROSITE" id="PS00126">
    <property type="entry name" value="PDEASE_I_1"/>
    <property type="match status" value="1"/>
</dbReference>
<dbReference type="PRINTS" id="PR00387">
    <property type="entry name" value="PDIESTERASE1"/>
</dbReference>
<evidence type="ECO:0000256" key="4">
    <source>
        <dbReference type="PIRSR" id="PIRSR623088-2"/>
    </source>
</evidence>
<dbReference type="InterPro" id="IPR023174">
    <property type="entry name" value="PDEase_CS"/>
</dbReference>
<feature type="binding site" evidence="4">
    <location>
        <position position="225"/>
    </location>
    <ligand>
        <name>AMP</name>
        <dbReference type="ChEBI" id="CHEBI:456215"/>
    </ligand>
</feature>
<keyword evidence="2 6" id="KW-0378">Hydrolase</keyword>
<comment type="similarity">
    <text evidence="6">Belongs to the cyclic nucleotide phosphodiesterase family.</text>
</comment>
<keyword evidence="10" id="KW-1185">Reference proteome</keyword>
<dbReference type="Proteomes" id="UP001465755">
    <property type="component" value="Unassembled WGS sequence"/>
</dbReference>
<evidence type="ECO:0000256" key="5">
    <source>
        <dbReference type="PIRSR" id="PIRSR623088-3"/>
    </source>
</evidence>
<feature type="binding site" evidence="5">
    <location>
        <position position="224"/>
    </location>
    <ligand>
        <name>Zn(2+)</name>
        <dbReference type="ChEBI" id="CHEBI:29105"/>
        <label>1</label>
    </ligand>
</feature>
<feature type="domain" description="PDEase" evidence="8">
    <location>
        <begin position="107"/>
        <end position="433"/>
    </location>
</feature>
<dbReference type="InterPro" id="IPR003607">
    <property type="entry name" value="HD/PDEase_dom"/>
</dbReference>
<evidence type="ECO:0000256" key="6">
    <source>
        <dbReference type="RuleBase" id="RU363067"/>
    </source>
</evidence>
<gene>
    <name evidence="9" type="ORF">WJX73_005831</name>
</gene>
<dbReference type="GO" id="GO:0007165">
    <property type="term" value="P:signal transduction"/>
    <property type="evidence" value="ECO:0007669"/>
    <property type="project" value="InterPro"/>
</dbReference>
<comment type="caution">
    <text evidence="9">The sequence shown here is derived from an EMBL/GenBank/DDBJ whole genome shotgun (WGS) entry which is preliminary data.</text>
</comment>
<evidence type="ECO:0000313" key="10">
    <source>
        <dbReference type="Proteomes" id="UP001465755"/>
    </source>
</evidence>
<feature type="binding site" evidence="4">
    <location>
        <position position="338"/>
    </location>
    <ligand>
        <name>AMP</name>
        <dbReference type="ChEBI" id="CHEBI:456215"/>
    </ligand>
</feature>
<feature type="active site" description="Proton donor" evidence="3">
    <location>
        <position position="184"/>
    </location>
</feature>
<dbReference type="InterPro" id="IPR036971">
    <property type="entry name" value="PDEase_catalytic_dom_sf"/>
</dbReference>
<dbReference type="InterPro" id="IPR023088">
    <property type="entry name" value="PDEase"/>
</dbReference>
<sequence length="467" mass="52422">MKDDSLDRNTIKSCLTVLERLQEHKHYLPEESHALRQLQNHLRRLDACLDIDGSDSLEKDLDDSAKSILESFRERPRQSPLLTSSSTLERSIMLGNSSSLPFPNLNSAGTNNAELSQLMSQFESLENFDVFKLAKLTEDRPLEAVTLTLLHRYNLCDKLSLPVNKVASYLQVVEDSYKDNNPYHNATHAADVVQALAWLLSGDSFTRQLTDLELLCIIIAAAVHDVGHPGVRNDFLVNLGTDAAVRYNDNSVNENGHAAMAFELLYNPKHNFVAHLRADERHFFRRTVCDIILGTDMSQHDNHLKNFKGKVQEYGTNIGQWPLEARDVLLQYLMHAADISNPLRPSALSSSWSKRIMEEFMLQGDRERAMGMPVSPLCDRETTDWKKSQLVFLECVVRPVFESLVPLAPNGASHALSSIEFSRSSWQSGSLSRPSSELSLPNDSPAQPSVIMDKVPSSSIFALEDVH</sequence>
<dbReference type="EMBL" id="JALJOQ010000001">
    <property type="protein sequence ID" value="KAK9815046.1"/>
    <property type="molecule type" value="Genomic_DNA"/>
</dbReference>
<feature type="binding site" evidence="4">
    <location>
        <begin position="184"/>
        <end position="188"/>
    </location>
    <ligand>
        <name>AMP</name>
        <dbReference type="ChEBI" id="CHEBI:456215"/>
    </ligand>
</feature>
<proteinExistence type="inferred from homology"/>
<accession>A0AAW1Q058</accession>
<feature type="binding site" evidence="5">
    <location>
        <position position="338"/>
    </location>
    <ligand>
        <name>Zn(2+)</name>
        <dbReference type="ChEBI" id="CHEBI:29105"/>
        <label>1</label>
    </ligand>
</feature>
<dbReference type="AlphaFoldDB" id="A0AAW1Q058"/>
<dbReference type="SMART" id="SM00471">
    <property type="entry name" value="HDc"/>
    <property type="match status" value="1"/>
</dbReference>
<dbReference type="PROSITE" id="PS51845">
    <property type="entry name" value="PDEASE_I_2"/>
    <property type="match status" value="1"/>
</dbReference>
<feature type="binding site" evidence="5">
    <location>
        <position position="225"/>
    </location>
    <ligand>
        <name>Zn(2+)</name>
        <dbReference type="ChEBI" id="CHEBI:29105"/>
        <label>2</label>
    </ligand>
</feature>